<evidence type="ECO:0000256" key="1">
    <source>
        <dbReference type="ARBA" id="ARBA00001946"/>
    </source>
</evidence>
<evidence type="ECO:0000256" key="7">
    <source>
        <dbReference type="ARBA" id="ARBA00022840"/>
    </source>
</evidence>
<keyword evidence="8" id="KW-0460">Magnesium</keyword>
<evidence type="ECO:0000256" key="2">
    <source>
        <dbReference type="ARBA" id="ARBA00008276"/>
    </source>
</evidence>
<dbReference type="GO" id="GO:0005524">
    <property type="term" value="F:ATP binding"/>
    <property type="evidence" value="ECO:0007669"/>
    <property type="project" value="UniProtKB-KW"/>
</dbReference>
<evidence type="ECO:0000256" key="4">
    <source>
        <dbReference type="ARBA" id="ARBA00022598"/>
    </source>
</evidence>
<dbReference type="SUPFAM" id="SSF53623">
    <property type="entry name" value="MurD-like peptide ligases, catalytic domain"/>
    <property type="match status" value="1"/>
</dbReference>
<dbReference type="STRING" id="426128.SAMN05660297_03471"/>
<dbReference type="InterPro" id="IPR001645">
    <property type="entry name" value="Folylpolyglutamate_synth"/>
</dbReference>
<dbReference type="GO" id="GO:0008841">
    <property type="term" value="F:dihydrofolate synthase activity"/>
    <property type="evidence" value="ECO:0007669"/>
    <property type="project" value="TreeGrafter"/>
</dbReference>
<evidence type="ECO:0000256" key="11">
    <source>
        <dbReference type="PIRNR" id="PIRNR001563"/>
    </source>
</evidence>
<organism evidence="14 15">
    <name type="scientific">Natronincola peptidivorans</name>
    <dbReference type="NCBI Taxonomy" id="426128"/>
    <lineage>
        <taxon>Bacteria</taxon>
        <taxon>Bacillati</taxon>
        <taxon>Bacillota</taxon>
        <taxon>Clostridia</taxon>
        <taxon>Peptostreptococcales</taxon>
        <taxon>Natronincolaceae</taxon>
        <taxon>Natronincola</taxon>
    </lineage>
</organism>
<evidence type="ECO:0000256" key="9">
    <source>
        <dbReference type="ARBA" id="ARBA00030592"/>
    </source>
</evidence>
<dbReference type="InterPro" id="IPR013221">
    <property type="entry name" value="Mur_ligase_cen"/>
</dbReference>
<keyword evidence="15" id="KW-1185">Reference proteome</keyword>
<dbReference type="InterPro" id="IPR004101">
    <property type="entry name" value="Mur_ligase_C"/>
</dbReference>
<dbReference type="InterPro" id="IPR036565">
    <property type="entry name" value="Mur-like_cat_sf"/>
</dbReference>
<accession>A0A1I0H2A2</accession>
<evidence type="ECO:0000313" key="14">
    <source>
        <dbReference type="EMBL" id="SET77661.1"/>
    </source>
</evidence>
<dbReference type="InterPro" id="IPR018109">
    <property type="entry name" value="Folylpolyglutamate_synth_CS"/>
</dbReference>
<dbReference type="Proteomes" id="UP000199568">
    <property type="component" value="Unassembled WGS sequence"/>
</dbReference>
<dbReference type="FunFam" id="3.40.1190.10:FF:000011">
    <property type="entry name" value="Folylpolyglutamate synthase/dihydrofolate synthase"/>
    <property type="match status" value="1"/>
</dbReference>
<dbReference type="GO" id="GO:0004326">
    <property type="term" value="F:tetrahydrofolylpolyglutamate synthase activity"/>
    <property type="evidence" value="ECO:0007669"/>
    <property type="project" value="UniProtKB-EC"/>
</dbReference>
<dbReference type="PANTHER" id="PTHR11136">
    <property type="entry name" value="FOLYLPOLYGLUTAMATE SYNTHASE-RELATED"/>
    <property type="match status" value="1"/>
</dbReference>
<sequence>MNYQQAIHYIESTYIYGSKPGLDTIQSLLKLLGNPQKDLKIIHVAGTNGKGSTSSFIHSVLKTAGYKVGLYTSPYIVEFTECIQINGEKIHEERLAANIATVKEKIEFMLKEGENHPTAFEIETAIALWYFAQDNVDFAIVEVGMGGRLDATNVVDTPLLSVITPIDYDHMGFLGNTLEEIAFEKAGIIKENSYVVSHPQQAEAMEVIKSVSKERKSKLIITSYENLDIQHSTIEEQQFSVEVLGNIYENIRISLAGTHQIYNCCMALTALEALKKYHAIDISQEAIYKGLYHNKWIGRLEVINKNPLTIIDGAHNLQGAKALQKSVEALLKEYGVTFVVGMLKDKDIKGVLKHLIPLMDRIIVTKPNNPRAMEAEDLAKELADFGKDIYVCKTVREAVNKAYEITEASDAVLVAGSLYLLGEARSVILGNQSANKKN</sequence>
<comment type="similarity">
    <text evidence="2 11">Belongs to the folylpolyglutamate synthase family.</text>
</comment>
<feature type="domain" description="Mur ligase central" evidence="13">
    <location>
        <begin position="44"/>
        <end position="270"/>
    </location>
</feature>
<dbReference type="PANTHER" id="PTHR11136:SF0">
    <property type="entry name" value="DIHYDROFOLATE SYNTHETASE-RELATED"/>
    <property type="match status" value="1"/>
</dbReference>
<dbReference type="GO" id="GO:0005737">
    <property type="term" value="C:cytoplasm"/>
    <property type="evidence" value="ECO:0007669"/>
    <property type="project" value="TreeGrafter"/>
</dbReference>
<dbReference type="InterPro" id="IPR036615">
    <property type="entry name" value="Mur_ligase_C_dom_sf"/>
</dbReference>
<dbReference type="SUPFAM" id="SSF53244">
    <property type="entry name" value="MurD-like peptide ligases, peptide-binding domain"/>
    <property type="match status" value="1"/>
</dbReference>
<dbReference type="EMBL" id="FOHU01000031">
    <property type="protein sequence ID" value="SET77661.1"/>
    <property type="molecule type" value="Genomic_DNA"/>
</dbReference>
<evidence type="ECO:0000256" key="10">
    <source>
        <dbReference type="ARBA" id="ARBA00047493"/>
    </source>
</evidence>
<evidence type="ECO:0000259" key="12">
    <source>
        <dbReference type="Pfam" id="PF02875"/>
    </source>
</evidence>
<keyword evidence="7 11" id="KW-0067">ATP-binding</keyword>
<evidence type="ECO:0000313" key="15">
    <source>
        <dbReference type="Proteomes" id="UP000199568"/>
    </source>
</evidence>
<dbReference type="RefSeq" id="WP_090446818.1">
    <property type="nucleotide sequence ID" value="NZ_FOHU01000031.1"/>
</dbReference>
<keyword evidence="5" id="KW-0479">Metal-binding</keyword>
<name>A0A1I0H2A2_9FIRM</name>
<dbReference type="OrthoDB" id="9809356at2"/>
<dbReference type="Gene3D" id="3.90.190.20">
    <property type="entry name" value="Mur ligase, C-terminal domain"/>
    <property type="match status" value="1"/>
</dbReference>
<evidence type="ECO:0000259" key="13">
    <source>
        <dbReference type="Pfam" id="PF08245"/>
    </source>
</evidence>
<gene>
    <name evidence="14" type="ORF">SAMN05660297_03471</name>
</gene>
<protein>
    <recommendedName>
        <fullName evidence="3">tetrahydrofolate synthase</fullName>
        <ecNumber evidence="3">6.3.2.17</ecNumber>
    </recommendedName>
    <alternativeName>
        <fullName evidence="9">Tetrahydrofolylpolyglutamate synthase</fullName>
    </alternativeName>
</protein>
<dbReference type="Gene3D" id="3.40.1190.10">
    <property type="entry name" value="Mur-like, catalytic domain"/>
    <property type="match status" value="1"/>
</dbReference>
<keyword evidence="6 11" id="KW-0547">Nucleotide-binding</keyword>
<evidence type="ECO:0000256" key="5">
    <source>
        <dbReference type="ARBA" id="ARBA00022723"/>
    </source>
</evidence>
<evidence type="ECO:0000256" key="8">
    <source>
        <dbReference type="ARBA" id="ARBA00022842"/>
    </source>
</evidence>
<reference evidence="14 15" key="1">
    <citation type="submission" date="2016-10" db="EMBL/GenBank/DDBJ databases">
        <authorList>
            <person name="de Groot N.N."/>
        </authorList>
    </citation>
    <scope>NUCLEOTIDE SEQUENCE [LARGE SCALE GENOMIC DNA]</scope>
    <source>
        <strain evidence="14 15">DSM 18979</strain>
    </source>
</reference>
<dbReference type="PROSITE" id="PS01012">
    <property type="entry name" value="FOLYLPOLYGLU_SYNT_2"/>
    <property type="match status" value="1"/>
</dbReference>
<evidence type="ECO:0000256" key="6">
    <source>
        <dbReference type="ARBA" id="ARBA00022741"/>
    </source>
</evidence>
<feature type="domain" description="Mur ligase C-terminal" evidence="12">
    <location>
        <begin position="298"/>
        <end position="417"/>
    </location>
</feature>
<dbReference type="GO" id="GO:0046872">
    <property type="term" value="F:metal ion binding"/>
    <property type="evidence" value="ECO:0007669"/>
    <property type="project" value="UniProtKB-KW"/>
</dbReference>
<evidence type="ECO:0000256" key="3">
    <source>
        <dbReference type="ARBA" id="ARBA00013025"/>
    </source>
</evidence>
<comment type="catalytic activity">
    <reaction evidence="10">
        <text>(6S)-5,6,7,8-tetrahydrofolyl-(gamma-L-Glu)(n) + L-glutamate + ATP = (6S)-5,6,7,8-tetrahydrofolyl-(gamma-L-Glu)(n+1) + ADP + phosphate + H(+)</text>
        <dbReference type="Rhea" id="RHEA:10580"/>
        <dbReference type="Rhea" id="RHEA-COMP:14738"/>
        <dbReference type="Rhea" id="RHEA-COMP:14740"/>
        <dbReference type="ChEBI" id="CHEBI:15378"/>
        <dbReference type="ChEBI" id="CHEBI:29985"/>
        <dbReference type="ChEBI" id="CHEBI:30616"/>
        <dbReference type="ChEBI" id="CHEBI:43474"/>
        <dbReference type="ChEBI" id="CHEBI:141005"/>
        <dbReference type="ChEBI" id="CHEBI:456216"/>
        <dbReference type="EC" id="6.3.2.17"/>
    </reaction>
</comment>
<dbReference type="AlphaFoldDB" id="A0A1I0H2A2"/>
<dbReference type="EC" id="6.3.2.17" evidence="3"/>
<keyword evidence="4 11" id="KW-0436">Ligase</keyword>
<dbReference type="PROSITE" id="PS01011">
    <property type="entry name" value="FOLYLPOLYGLU_SYNT_1"/>
    <property type="match status" value="1"/>
</dbReference>
<dbReference type="Pfam" id="PF02875">
    <property type="entry name" value="Mur_ligase_C"/>
    <property type="match status" value="1"/>
</dbReference>
<dbReference type="NCBIfam" id="TIGR01499">
    <property type="entry name" value="folC"/>
    <property type="match status" value="1"/>
</dbReference>
<dbReference type="Pfam" id="PF08245">
    <property type="entry name" value="Mur_ligase_M"/>
    <property type="match status" value="1"/>
</dbReference>
<proteinExistence type="inferred from homology"/>
<dbReference type="PIRSF" id="PIRSF001563">
    <property type="entry name" value="Folylpolyglu_synth"/>
    <property type="match status" value="1"/>
</dbReference>
<comment type="cofactor">
    <cofactor evidence="1">
        <name>Mg(2+)</name>
        <dbReference type="ChEBI" id="CHEBI:18420"/>
    </cofactor>
</comment>